<dbReference type="PANTHER" id="PTHR37610">
    <property type="entry name" value="CCHC-TYPE DOMAIN-CONTAINING PROTEIN"/>
    <property type="match status" value="1"/>
</dbReference>
<gene>
    <name evidence="1" type="ORF">AXF42_Ash020601</name>
</gene>
<keyword evidence="2" id="KW-1185">Reference proteome</keyword>
<reference evidence="1 2" key="1">
    <citation type="journal article" date="2017" name="Nature">
        <title>The Apostasia genome and the evolution of orchids.</title>
        <authorList>
            <person name="Zhang G.Q."/>
            <person name="Liu K.W."/>
            <person name="Li Z."/>
            <person name="Lohaus R."/>
            <person name="Hsiao Y.Y."/>
            <person name="Niu S.C."/>
            <person name="Wang J.Y."/>
            <person name="Lin Y.C."/>
            <person name="Xu Q."/>
            <person name="Chen L.J."/>
            <person name="Yoshida K."/>
            <person name="Fujiwara S."/>
            <person name="Wang Z.W."/>
            <person name="Zhang Y.Q."/>
            <person name="Mitsuda N."/>
            <person name="Wang M."/>
            <person name="Liu G.H."/>
            <person name="Pecoraro L."/>
            <person name="Huang H.X."/>
            <person name="Xiao X.J."/>
            <person name="Lin M."/>
            <person name="Wu X.Y."/>
            <person name="Wu W.L."/>
            <person name="Chen Y.Y."/>
            <person name="Chang S.B."/>
            <person name="Sakamoto S."/>
            <person name="Ohme-Takagi M."/>
            <person name="Yagi M."/>
            <person name="Zeng S.J."/>
            <person name="Shen C.Y."/>
            <person name="Yeh C.M."/>
            <person name="Luo Y.B."/>
            <person name="Tsai W.C."/>
            <person name="Van de Peer Y."/>
            <person name="Liu Z.J."/>
        </authorList>
    </citation>
    <scope>NUCLEOTIDE SEQUENCE [LARGE SCALE GENOMIC DNA]</scope>
    <source>
        <strain evidence="2">cv. Shenzhen</strain>
        <tissue evidence="1">Stem</tissue>
    </source>
</reference>
<organism evidence="1 2">
    <name type="scientific">Apostasia shenzhenica</name>
    <dbReference type="NCBI Taxonomy" id="1088818"/>
    <lineage>
        <taxon>Eukaryota</taxon>
        <taxon>Viridiplantae</taxon>
        <taxon>Streptophyta</taxon>
        <taxon>Embryophyta</taxon>
        <taxon>Tracheophyta</taxon>
        <taxon>Spermatophyta</taxon>
        <taxon>Magnoliopsida</taxon>
        <taxon>Liliopsida</taxon>
        <taxon>Asparagales</taxon>
        <taxon>Orchidaceae</taxon>
        <taxon>Apostasioideae</taxon>
        <taxon>Apostasia</taxon>
    </lineage>
</organism>
<dbReference type="PANTHER" id="PTHR37610:SF40">
    <property type="entry name" value="OS01G0909600 PROTEIN"/>
    <property type="match status" value="1"/>
</dbReference>
<dbReference type="Proteomes" id="UP000236161">
    <property type="component" value="Unassembled WGS sequence"/>
</dbReference>
<name>A0A2I0A0F4_9ASPA</name>
<dbReference type="OrthoDB" id="687178at2759"/>
<evidence type="ECO:0000313" key="1">
    <source>
        <dbReference type="EMBL" id="PKA49022.1"/>
    </source>
</evidence>
<accession>A0A2I0A0F4</accession>
<sequence length="155" mass="17797">MVENPSLQISTVKLDGPRTYHQWSRSIKFFLRSHGLEGHITGAKHQPSSNSAGYTQWVTENSQIVIWLLHSMTPDISYPISFCDTAKEMWDTVAQTYSQRGDIAQAYELQYRFQELRQGEMIVTAFVAELRHLWIEIDSLCTFSPTNAHDIAAFQ</sequence>
<evidence type="ECO:0000313" key="2">
    <source>
        <dbReference type="Proteomes" id="UP000236161"/>
    </source>
</evidence>
<dbReference type="EMBL" id="KZ452041">
    <property type="protein sequence ID" value="PKA49022.1"/>
    <property type="molecule type" value="Genomic_DNA"/>
</dbReference>
<evidence type="ECO:0008006" key="3">
    <source>
        <dbReference type="Google" id="ProtNLM"/>
    </source>
</evidence>
<dbReference type="Pfam" id="PF14223">
    <property type="entry name" value="Retrotran_gag_2"/>
    <property type="match status" value="1"/>
</dbReference>
<dbReference type="AlphaFoldDB" id="A0A2I0A0F4"/>
<protein>
    <recommendedName>
        <fullName evidence="3">Retrotransposon Copia-like N-terminal domain-containing protein</fullName>
    </recommendedName>
</protein>
<proteinExistence type="predicted"/>